<gene>
    <name evidence="2" type="ORF">SFRICE_016371</name>
</gene>
<protein>
    <submittedName>
        <fullName evidence="2">SFRICE_016371</fullName>
    </submittedName>
</protein>
<organism evidence="2">
    <name type="scientific">Spodoptera frugiperda</name>
    <name type="common">Fall armyworm</name>
    <dbReference type="NCBI Taxonomy" id="7108"/>
    <lineage>
        <taxon>Eukaryota</taxon>
        <taxon>Metazoa</taxon>
        <taxon>Ecdysozoa</taxon>
        <taxon>Arthropoda</taxon>
        <taxon>Hexapoda</taxon>
        <taxon>Insecta</taxon>
        <taxon>Pterygota</taxon>
        <taxon>Neoptera</taxon>
        <taxon>Endopterygota</taxon>
        <taxon>Lepidoptera</taxon>
        <taxon>Glossata</taxon>
        <taxon>Ditrysia</taxon>
        <taxon>Noctuoidea</taxon>
        <taxon>Noctuidae</taxon>
        <taxon>Amphipyrinae</taxon>
        <taxon>Spodoptera</taxon>
    </lineage>
</organism>
<proteinExistence type="predicted"/>
<evidence type="ECO:0000256" key="1">
    <source>
        <dbReference type="SAM" id="Phobius"/>
    </source>
</evidence>
<accession>A0A2H1V497</accession>
<sequence length="141" mass="15174">MGPRKDLLHSRISLWNWFLYLYEVGVDRDTVTSCLHTSLEVNMVRLTVVIPFLFLVACVCAFPGTTKVSLIRNSNFGFGSAAFGGESDGVVKTKDKLAVEFPGKDADISLLDNVDSGAAFAFAGAAATGVDHNKFIPPIFG</sequence>
<feature type="transmembrane region" description="Helical" evidence="1">
    <location>
        <begin position="43"/>
        <end position="62"/>
    </location>
</feature>
<keyword evidence="1" id="KW-1133">Transmembrane helix</keyword>
<name>A0A2H1V497_SPOFR</name>
<dbReference type="EMBL" id="ODYU01000594">
    <property type="protein sequence ID" value="SOQ35651.1"/>
    <property type="molecule type" value="Genomic_DNA"/>
</dbReference>
<evidence type="ECO:0000313" key="2">
    <source>
        <dbReference type="EMBL" id="SOQ35651.1"/>
    </source>
</evidence>
<keyword evidence="1" id="KW-0812">Transmembrane</keyword>
<dbReference type="AlphaFoldDB" id="A0A2H1V497"/>
<reference evidence="2" key="1">
    <citation type="submission" date="2016-07" db="EMBL/GenBank/DDBJ databases">
        <authorList>
            <person name="Bretaudeau A."/>
        </authorList>
    </citation>
    <scope>NUCLEOTIDE SEQUENCE</scope>
    <source>
        <strain evidence="2">Rice</strain>
        <tissue evidence="2">Whole body</tissue>
    </source>
</reference>
<keyword evidence="1" id="KW-0472">Membrane</keyword>